<accession>A0A0V1F8E8</accession>
<comment type="caution">
    <text evidence="1">The sequence shown here is derived from an EMBL/GenBank/DDBJ whole genome shotgun (WGS) entry which is preliminary data.</text>
</comment>
<proteinExistence type="predicted"/>
<sequence>MSTNSCYAHQINYVLASNYMRFILQVINCPQLQFSAKTRSGDC</sequence>
<evidence type="ECO:0000313" key="1">
    <source>
        <dbReference type="EMBL" id="KRY82063.1"/>
    </source>
</evidence>
<dbReference type="Proteomes" id="UP000055024">
    <property type="component" value="Unassembled WGS sequence"/>
</dbReference>
<name>A0A0V1F8E8_9BILA</name>
<dbReference type="EMBL" id="JYDP01006436">
    <property type="protein sequence ID" value="KRY82063.1"/>
    <property type="molecule type" value="Genomic_DNA"/>
</dbReference>
<dbReference type="AlphaFoldDB" id="A0A0V1F8E8"/>
<organism evidence="1 2">
    <name type="scientific">Trichinella zimbabwensis</name>
    <dbReference type="NCBI Taxonomy" id="268475"/>
    <lineage>
        <taxon>Eukaryota</taxon>
        <taxon>Metazoa</taxon>
        <taxon>Ecdysozoa</taxon>
        <taxon>Nematoda</taxon>
        <taxon>Enoplea</taxon>
        <taxon>Dorylaimia</taxon>
        <taxon>Trichinellida</taxon>
        <taxon>Trichinellidae</taxon>
        <taxon>Trichinella</taxon>
    </lineage>
</organism>
<keyword evidence="2" id="KW-1185">Reference proteome</keyword>
<reference evidence="1 2" key="1">
    <citation type="submission" date="2015-01" db="EMBL/GenBank/DDBJ databases">
        <title>Evolution of Trichinella species and genotypes.</title>
        <authorList>
            <person name="Korhonen P.K."/>
            <person name="Edoardo P."/>
            <person name="Giuseppe L.R."/>
            <person name="Gasser R.B."/>
        </authorList>
    </citation>
    <scope>NUCLEOTIDE SEQUENCE [LARGE SCALE GENOMIC DNA]</scope>
    <source>
        <strain evidence="1">ISS1029</strain>
    </source>
</reference>
<evidence type="ECO:0000313" key="2">
    <source>
        <dbReference type="Proteomes" id="UP000055024"/>
    </source>
</evidence>
<gene>
    <name evidence="1" type="ORF">T11_17243</name>
</gene>
<protein>
    <submittedName>
        <fullName evidence="1">Uncharacterized protein</fullName>
    </submittedName>
</protein>